<feature type="signal peptide" evidence="2">
    <location>
        <begin position="1"/>
        <end position="26"/>
    </location>
</feature>
<dbReference type="EMBL" id="CP042997">
    <property type="protein sequence ID" value="QEH34252.1"/>
    <property type="molecule type" value="Genomic_DNA"/>
</dbReference>
<feature type="chain" id="PRO_5022934043" evidence="2">
    <location>
        <begin position="27"/>
        <end position="538"/>
    </location>
</feature>
<gene>
    <name evidence="3" type="ORF">OJF2_27870</name>
</gene>
<dbReference type="Proteomes" id="UP000324233">
    <property type="component" value="Chromosome"/>
</dbReference>
<dbReference type="AlphaFoldDB" id="A0A5B9W0T1"/>
<proteinExistence type="predicted"/>
<evidence type="ECO:0000313" key="4">
    <source>
        <dbReference type="Proteomes" id="UP000324233"/>
    </source>
</evidence>
<evidence type="ECO:0000256" key="2">
    <source>
        <dbReference type="SAM" id="SignalP"/>
    </source>
</evidence>
<keyword evidence="4" id="KW-1185">Reference proteome</keyword>
<accession>A0A5B9W0T1</accession>
<protein>
    <submittedName>
        <fullName evidence="3">Uncharacterized protein</fullName>
    </submittedName>
</protein>
<reference evidence="3 4" key="1">
    <citation type="submission" date="2019-08" db="EMBL/GenBank/DDBJ databases">
        <title>Deep-cultivation of Planctomycetes and their phenomic and genomic characterization uncovers novel biology.</title>
        <authorList>
            <person name="Wiegand S."/>
            <person name="Jogler M."/>
            <person name="Boedeker C."/>
            <person name="Pinto D."/>
            <person name="Vollmers J."/>
            <person name="Rivas-Marin E."/>
            <person name="Kohn T."/>
            <person name="Peeters S.H."/>
            <person name="Heuer A."/>
            <person name="Rast P."/>
            <person name="Oberbeckmann S."/>
            <person name="Bunk B."/>
            <person name="Jeske O."/>
            <person name="Meyerdierks A."/>
            <person name="Storesund J.E."/>
            <person name="Kallscheuer N."/>
            <person name="Luecker S."/>
            <person name="Lage O.M."/>
            <person name="Pohl T."/>
            <person name="Merkel B.J."/>
            <person name="Hornburger P."/>
            <person name="Mueller R.-W."/>
            <person name="Bruemmer F."/>
            <person name="Labrenz M."/>
            <person name="Spormann A.M."/>
            <person name="Op den Camp H."/>
            <person name="Overmann J."/>
            <person name="Amann R."/>
            <person name="Jetten M.S.M."/>
            <person name="Mascher T."/>
            <person name="Medema M.H."/>
            <person name="Devos D.P."/>
            <person name="Kaster A.-K."/>
            <person name="Ovreas L."/>
            <person name="Rohde M."/>
            <person name="Galperin M.Y."/>
            <person name="Jogler C."/>
        </authorList>
    </citation>
    <scope>NUCLEOTIDE SEQUENCE [LARGE SCALE GENOMIC DNA]</scope>
    <source>
        <strain evidence="3 4">OJF2</strain>
    </source>
</reference>
<keyword evidence="2" id="KW-0732">Signal</keyword>
<sequence precursor="true">MGRAGWTLRVCLAVASASGTAASAPAGDDAGEPIVVEAVHPEGLAAALIGLFDGARAPHPAAALSRWKRAGAEPGRLAKPLEAAIAVFNPEMAPEWKALDGATLAAGLDPSRGSLRWRIHIPHDDGSIASLLTAMRLSGGSDDEPLGEAKLPVERLGSGSAVACRGDAGLDVAASRADLERAIRGREAGRIPRAGGAGAPGVPGLAFRIEPAKLPEPEQANDATRRAVALARGLGCRSLDGTLAVRGDAIGLEIAGRLDPSSPLGRGPGGRAIEPAWLALAPDDAAAVLCLATGDGPGYWDALFRLADRVDRAPPARAGMAPLRTRLALLTAAAGAKVEADLWPHLRGLTLVLLAHPSTEPTIGLAFHMDSETSARVLIEQTLPRLATLWGGGRGKAGPAGPPGEGKHLGRVGSRPLEAASRGSTVVLGWGDGVLAALLDAAEKPANGWTARVEREASRQPGRALPDRVGFLQPGRVRIPIKRWAGPSPLEESLAEGAPLVWAGWTRGEDSFDRVEWADLKSLIRRFLERIPLAPATR</sequence>
<evidence type="ECO:0000313" key="3">
    <source>
        <dbReference type="EMBL" id="QEH34252.1"/>
    </source>
</evidence>
<dbReference type="KEGG" id="agv:OJF2_27870"/>
<evidence type="ECO:0000256" key="1">
    <source>
        <dbReference type="SAM" id="MobiDB-lite"/>
    </source>
</evidence>
<organism evidence="3 4">
    <name type="scientific">Aquisphaera giovannonii</name>
    <dbReference type="NCBI Taxonomy" id="406548"/>
    <lineage>
        <taxon>Bacteria</taxon>
        <taxon>Pseudomonadati</taxon>
        <taxon>Planctomycetota</taxon>
        <taxon>Planctomycetia</taxon>
        <taxon>Isosphaerales</taxon>
        <taxon>Isosphaeraceae</taxon>
        <taxon>Aquisphaera</taxon>
    </lineage>
</organism>
<name>A0A5B9W0T1_9BACT</name>
<feature type="region of interest" description="Disordered" evidence="1">
    <location>
        <begin position="390"/>
        <end position="409"/>
    </location>
</feature>